<keyword evidence="1" id="KW-0812">Transmembrane</keyword>
<keyword evidence="1" id="KW-0472">Membrane</keyword>
<reference evidence="2 3" key="1">
    <citation type="submission" date="2016-06" db="EMBL/GenBank/DDBJ databases">
        <title>Living apart together: crosstalk between the core and supernumerary genomes in a fungal plant pathogen.</title>
        <authorList>
            <person name="Vanheule A."/>
            <person name="Audenaert K."/>
            <person name="Warris S."/>
            <person name="Van De Geest H."/>
            <person name="Schijlen E."/>
            <person name="Hofte M."/>
            <person name="De Saeger S."/>
            <person name="Haesaert G."/>
            <person name="Waalwijk C."/>
            <person name="Van Der Lee T."/>
        </authorList>
    </citation>
    <scope>NUCLEOTIDE SEQUENCE [LARGE SCALE GENOMIC DNA]</scope>
    <source>
        <strain evidence="2 3">2516</strain>
    </source>
</reference>
<dbReference type="EMBL" id="LYXU01000003">
    <property type="protein sequence ID" value="OBS22936.1"/>
    <property type="molecule type" value="Genomic_DNA"/>
</dbReference>
<feature type="transmembrane region" description="Helical" evidence="1">
    <location>
        <begin position="105"/>
        <end position="124"/>
    </location>
</feature>
<accession>A0A1B8ARC9</accession>
<keyword evidence="3" id="KW-1185">Reference proteome</keyword>
<dbReference type="AlphaFoldDB" id="A0A1B8ARC9"/>
<evidence type="ECO:0000313" key="2">
    <source>
        <dbReference type="EMBL" id="OBS22936.1"/>
    </source>
</evidence>
<organism evidence="2 3">
    <name type="scientific">Fusarium poae</name>
    <dbReference type="NCBI Taxonomy" id="36050"/>
    <lineage>
        <taxon>Eukaryota</taxon>
        <taxon>Fungi</taxon>
        <taxon>Dikarya</taxon>
        <taxon>Ascomycota</taxon>
        <taxon>Pezizomycotina</taxon>
        <taxon>Sordariomycetes</taxon>
        <taxon>Hypocreomycetidae</taxon>
        <taxon>Hypocreales</taxon>
        <taxon>Nectriaceae</taxon>
        <taxon>Fusarium</taxon>
    </lineage>
</organism>
<protein>
    <submittedName>
        <fullName evidence="2">Uncharacterized protein</fullName>
    </submittedName>
</protein>
<dbReference type="Proteomes" id="UP000091967">
    <property type="component" value="Unassembled WGS sequence"/>
</dbReference>
<name>A0A1B8ARC9_FUSPO</name>
<comment type="caution">
    <text evidence="2">The sequence shown here is derived from an EMBL/GenBank/DDBJ whole genome shotgun (WGS) entry which is preliminary data.</text>
</comment>
<keyword evidence="1" id="KW-1133">Transmembrane helix</keyword>
<sequence length="131" mass="14043">MPRDITAIPNARNSQNWVYAAVGISIGLMLFAFAIYRAVKQRKQEGNRIKMTNEYASHRTLGSRRYPNSFPNSFPNAFHLVLSAVRAAGTTFVVMRAAAPTATTCVVLPAAMAAAAPAVVLLAANPSVPEP</sequence>
<proteinExistence type="predicted"/>
<evidence type="ECO:0000256" key="1">
    <source>
        <dbReference type="SAM" id="Phobius"/>
    </source>
</evidence>
<gene>
    <name evidence="2" type="ORF">FPOA_09257</name>
</gene>
<feature type="transmembrane region" description="Helical" evidence="1">
    <location>
        <begin position="17"/>
        <end position="39"/>
    </location>
</feature>
<evidence type="ECO:0000313" key="3">
    <source>
        <dbReference type="Proteomes" id="UP000091967"/>
    </source>
</evidence>